<protein>
    <recommendedName>
        <fullName evidence="7">Cell division protein FtsQ/DivIB C-terminal domain-containing protein</fullName>
    </recommendedName>
</protein>
<evidence type="ECO:0000256" key="6">
    <source>
        <dbReference type="SAM" id="Phobius"/>
    </source>
</evidence>
<evidence type="ECO:0000256" key="3">
    <source>
        <dbReference type="ARBA" id="ARBA00022692"/>
    </source>
</evidence>
<keyword evidence="6" id="KW-0472">Membrane</keyword>
<accession>A0A6L5XX49</accession>
<sequence>MKQHTTKKWTGCIILILFLILIAGFFLSFRAKNIIISGCDHYTQEEMKDMLFESLFDNNTILFYMKYRYIGLKDIPFVQKITVKREGRNGLKIKVYEKTLVASIKYMGEYVYFDKEGTVLESSQEPVGGIPNIVGLHSKGFVLYESLQVKEKDIFAQILDLSQLLQRYNLEINKIRFNDQKEVELECNGIRIYLGKKDFYDEQIAALSEILPKAVDQKLKGVIHMENYTSGSEVILKCIE</sequence>
<dbReference type="InterPro" id="IPR050487">
    <property type="entry name" value="FtsQ_DivIB"/>
</dbReference>
<dbReference type="GO" id="GO:0005886">
    <property type="term" value="C:plasma membrane"/>
    <property type="evidence" value="ECO:0007669"/>
    <property type="project" value="TreeGrafter"/>
</dbReference>
<dbReference type="Gene3D" id="3.40.50.11690">
    <property type="entry name" value="Cell division protein FtsQ/DivIB"/>
    <property type="match status" value="1"/>
</dbReference>
<feature type="transmembrane region" description="Helical" evidence="6">
    <location>
        <begin position="12"/>
        <end position="29"/>
    </location>
</feature>
<organism evidence="8 9">
    <name type="scientific">Velocimicrobium porci</name>
    <dbReference type="NCBI Taxonomy" id="2606634"/>
    <lineage>
        <taxon>Bacteria</taxon>
        <taxon>Bacillati</taxon>
        <taxon>Bacillota</taxon>
        <taxon>Clostridia</taxon>
        <taxon>Lachnospirales</taxon>
        <taxon>Lachnospiraceae</taxon>
        <taxon>Velocimicrobium</taxon>
    </lineage>
</organism>
<dbReference type="PANTHER" id="PTHR37820">
    <property type="entry name" value="CELL DIVISION PROTEIN DIVIB"/>
    <property type="match status" value="1"/>
</dbReference>
<dbReference type="EMBL" id="VUMT01000004">
    <property type="protein sequence ID" value="MSS63031.1"/>
    <property type="molecule type" value="Genomic_DNA"/>
</dbReference>
<evidence type="ECO:0000256" key="1">
    <source>
        <dbReference type="ARBA" id="ARBA00022475"/>
    </source>
</evidence>
<dbReference type="InterPro" id="IPR045335">
    <property type="entry name" value="FtsQ_C_sf"/>
</dbReference>
<dbReference type="GO" id="GO:0051301">
    <property type="term" value="P:cell division"/>
    <property type="evidence" value="ECO:0007669"/>
    <property type="project" value="UniProtKB-KW"/>
</dbReference>
<keyword evidence="9" id="KW-1185">Reference proteome</keyword>
<evidence type="ECO:0000256" key="5">
    <source>
        <dbReference type="ARBA" id="ARBA00023306"/>
    </source>
</evidence>
<reference evidence="8 9" key="1">
    <citation type="submission" date="2019-08" db="EMBL/GenBank/DDBJ databases">
        <title>In-depth cultivation of the pig gut microbiome towards novel bacterial diversity and tailored functional studies.</title>
        <authorList>
            <person name="Wylensek D."/>
            <person name="Hitch T.C.A."/>
            <person name="Clavel T."/>
        </authorList>
    </citation>
    <scope>NUCLEOTIDE SEQUENCE [LARGE SCALE GENOMIC DNA]</scope>
    <source>
        <strain evidence="8 9">WCA-693-APC-MOT-I</strain>
    </source>
</reference>
<keyword evidence="3 6" id="KW-0812">Transmembrane</keyword>
<evidence type="ECO:0000313" key="8">
    <source>
        <dbReference type="EMBL" id="MSS63031.1"/>
    </source>
</evidence>
<evidence type="ECO:0000259" key="7">
    <source>
        <dbReference type="Pfam" id="PF03799"/>
    </source>
</evidence>
<dbReference type="AlphaFoldDB" id="A0A6L5XX49"/>
<name>A0A6L5XX49_9FIRM</name>
<keyword evidence="4 6" id="KW-1133">Transmembrane helix</keyword>
<dbReference type="InterPro" id="IPR005548">
    <property type="entry name" value="Cell_div_FtsQ/DivIB_C"/>
</dbReference>
<evidence type="ECO:0000256" key="4">
    <source>
        <dbReference type="ARBA" id="ARBA00022989"/>
    </source>
</evidence>
<keyword evidence="2" id="KW-0132">Cell division</keyword>
<evidence type="ECO:0000256" key="2">
    <source>
        <dbReference type="ARBA" id="ARBA00022618"/>
    </source>
</evidence>
<keyword evidence="5" id="KW-0131">Cell cycle</keyword>
<feature type="domain" description="Cell division protein FtsQ/DivIB C-terminal" evidence="7">
    <location>
        <begin position="108"/>
        <end position="223"/>
    </location>
</feature>
<proteinExistence type="predicted"/>
<keyword evidence="1" id="KW-1003">Cell membrane</keyword>
<comment type="caution">
    <text evidence="8">The sequence shown here is derived from an EMBL/GenBank/DDBJ whole genome shotgun (WGS) entry which is preliminary data.</text>
</comment>
<dbReference type="Proteomes" id="UP000482209">
    <property type="component" value="Unassembled WGS sequence"/>
</dbReference>
<dbReference type="PANTHER" id="PTHR37820:SF1">
    <property type="entry name" value="CELL DIVISION PROTEIN FTSQ"/>
    <property type="match status" value="1"/>
</dbReference>
<evidence type="ECO:0000313" key="9">
    <source>
        <dbReference type="Proteomes" id="UP000482209"/>
    </source>
</evidence>
<dbReference type="RefSeq" id="WP_154517553.1">
    <property type="nucleotide sequence ID" value="NZ_VUMT01000004.1"/>
</dbReference>
<gene>
    <name evidence="8" type="ORF">FYJ58_03955</name>
</gene>
<dbReference type="Pfam" id="PF03799">
    <property type="entry name" value="FtsQ_DivIB_C"/>
    <property type="match status" value="1"/>
</dbReference>